<dbReference type="GO" id="GO:0140359">
    <property type="term" value="F:ABC-type transporter activity"/>
    <property type="evidence" value="ECO:0007669"/>
    <property type="project" value="InterPro"/>
</dbReference>
<dbReference type="InterPro" id="IPR017871">
    <property type="entry name" value="ABC_transporter-like_CS"/>
</dbReference>
<dbReference type="InterPro" id="IPR015860">
    <property type="entry name" value="ABC_transpr_TagH-like"/>
</dbReference>
<evidence type="ECO:0000256" key="3">
    <source>
        <dbReference type="ARBA" id="ARBA00022741"/>
    </source>
</evidence>
<sequence length="381" mass="42018">MAMDVHLRAEQVALELPLDMQNTPVGRKLGLRSSLSGSTRRYVSVLSGIDFAAADGDRIAVIGLNGAGKTTLLRVLNGAFQPTRGWVRRHGRTQSLLTPMLGFAEQASVAENVYLRGTAMGLRRAQLQSALGDILEFANLGDRASHRLHTLSAGQRTRLGFAISTAVQPDILLMDEWIATGDSAFLHRAQERMTDRFHGSRIVVMAGHSTELHRRLCNKALVLDAGRMRFFGAIEDGLACYRDLVSAADGRLRQQLAAQDPLLFGNASGFVEKVRIREGRIEIEGWAIGERGREIEVLCVEVDGQRRFIEGFDRVEREDVLRALAKRSGRYGFRFAFADPAGRERESLQTMLVSAGMERERLGAPLQRLANALEDEAPALA</sequence>
<dbReference type="PROSITE" id="PS00211">
    <property type="entry name" value="ABC_TRANSPORTER_1"/>
    <property type="match status" value="1"/>
</dbReference>
<dbReference type="KEGG" id="lez:GLE_3877"/>
<dbReference type="GO" id="GO:0005524">
    <property type="term" value="F:ATP binding"/>
    <property type="evidence" value="ECO:0007669"/>
    <property type="project" value="UniProtKB-KW"/>
</dbReference>
<accession>A0A0S2DL56</accession>
<dbReference type="PANTHER" id="PTHR46743">
    <property type="entry name" value="TEICHOIC ACIDS EXPORT ATP-BINDING PROTEIN TAGH"/>
    <property type="match status" value="1"/>
</dbReference>
<dbReference type="STRING" id="69.GLE_3877"/>
<dbReference type="InterPro" id="IPR050683">
    <property type="entry name" value="Bact_Polysacc_Export_ATP-bd"/>
</dbReference>
<dbReference type="InterPro" id="IPR003593">
    <property type="entry name" value="AAA+_ATPase"/>
</dbReference>
<dbReference type="PANTHER" id="PTHR46743:SF2">
    <property type="entry name" value="TEICHOIC ACIDS EXPORT ATP-BINDING PROTEIN TAGH"/>
    <property type="match status" value="1"/>
</dbReference>
<evidence type="ECO:0000313" key="6">
    <source>
        <dbReference type="Proteomes" id="UP000061569"/>
    </source>
</evidence>
<dbReference type="EMBL" id="CP013140">
    <property type="protein sequence ID" value="ALN59220.1"/>
    <property type="molecule type" value="Genomic_DNA"/>
</dbReference>
<comment type="similarity">
    <text evidence="1">Belongs to the ABC transporter superfamily.</text>
</comment>
<proteinExistence type="inferred from homology"/>
<evidence type="ECO:0000256" key="2">
    <source>
        <dbReference type="ARBA" id="ARBA00022448"/>
    </source>
</evidence>
<dbReference type="Gene3D" id="3.40.50.300">
    <property type="entry name" value="P-loop containing nucleotide triphosphate hydrolases"/>
    <property type="match status" value="1"/>
</dbReference>
<keyword evidence="4 5" id="KW-0067">ATP-binding</keyword>
<keyword evidence="2" id="KW-0813">Transport</keyword>
<name>A0A0S2DL56_LYSEN</name>
<dbReference type="SUPFAM" id="SSF52540">
    <property type="entry name" value="P-loop containing nucleoside triphosphate hydrolases"/>
    <property type="match status" value="1"/>
</dbReference>
<dbReference type="InterPro" id="IPR003439">
    <property type="entry name" value="ABC_transporter-like_ATP-bd"/>
</dbReference>
<protein>
    <submittedName>
        <fullName evidence="5">ABC transporter, ATP-binding protein</fullName>
    </submittedName>
</protein>
<dbReference type="PROSITE" id="PS50893">
    <property type="entry name" value="ABC_TRANSPORTER_2"/>
    <property type="match status" value="1"/>
</dbReference>
<gene>
    <name evidence="5" type="ORF">GLE_3877</name>
</gene>
<evidence type="ECO:0000256" key="1">
    <source>
        <dbReference type="ARBA" id="ARBA00005417"/>
    </source>
</evidence>
<dbReference type="GO" id="GO:0016887">
    <property type="term" value="F:ATP hydrolysis activity"/>
    <property type="evidence" value="ECO:0007669"/>
    <property type="project" value="InterPro"/>
</dbReference>
<dbReference type="AlphaFoldDB" id="A0A0S2DL56"/>
<keyword evidence="3" id="KW-0547">Nucleotide-binding</keyword>
<dbReference type="CDD" id="cd03220">
    <property type="entry name" value="ABC_KpsT_Wzt"/>
    <property type="match status" value="1"/>
</dbReference>
<evidence type="ECO:0000313" key="5">
    <source>
        <dbReference type="EMBL" id="ALN59220.1"/>
    </source>
</evidence>
<reference evidence="5 6" key="1">
    <citation type="submission" date="2015-11" db="EMBL/GenBank/DDBJ databases">
        <title>Genome sequences of Lysobacter enzymogenes strain C3 and Lysobacter antibioticus ATCC 29479.</title>
        <authorList>
            <person name="Kobayashi D.Y."/>
        </authorList>
    </citation>
    <scope>NUCLEOTIDE SEQUENCE [LARGE SCALE GENOMIC DNA]</scope>
    <source>
        <strain evidence="5 6">C3</strain>
    </source>
</reference>
<dbReference type="PATRIC" id="fig|69.6.peg.3816"/>
<evidence type="ECO:0000256" key="4">
    <source>
        <dbReference type="ARBA" id="ARBA00022840"/>
    </source>
</evidence>
<dbReference type="SMART" id="SM00382">
    <property type="entry name" value="AAA"/>
    <property type="match status" value="1"/>
</dbReference>
<dbReference type="Pfam" id="PF00005">
    <property type="entry name" value="ABC_tran"/>
    <property type="match status" value="1"/>
</dbReference>
<dbReference type="Proteomes" id="UP000061569">
    <property type="component" value="Chromosome"/>
</dbReference>
<organism evidence="5 6">
    <name type="scientific">Lysobacter enzymogenes</name>
    <dbReference type="NCBI Taxonomy" id="69"/>
    <lineage>
        <taxon>Bacteria</taxon>
        <taxon>Pseudomonadati</taxon>
        <taxon>Pseudomonadota</taxon>
        <taxon>Gammaproteobacteria</taxon>
        <taxon>Lysobacterales</taxon>
        <taxon>Lysobacteraceae</taxon>
        <taxon>Lysobacter</taxon>
    </lineage>
</organism>
<dbReference type="GO" id="GO:0016020">
    <property type="term" value="C:membrane"/>
    <property type="evidence" value="ECO:0007669"/>
    <property type="project" value="InterPro"/>
</dbReference>
<dbReference type="InterPro" id="IPR027417">
    <property type="entry name" value="P-loop_NTPase"/>
</dbReference>
<dbReference type="OrthoDB" id="9778870at2"/>